<evidence type="ECO:0000313" key="2">
    <source>
        <dbReference type="EnsemblMetazoa" id="tetur36g01120.1"/>
    </source>
</evidence>
<keyword evidence="1" id="KW-0812">Transmembrane</keyword>
<keyword evidence="1" id="KW-1133">Transmembrane helix</keyword>
<organism evidence="2 3">
    <name type="scientific">Tetranychus urticae</name>
    <name type="common">Two-spotted spider mite</name>
    <dbReference type="NCBI Taxonomy" id="32264"/>
    <lineage>
        <taxon>Eukaryota</taxon>
        <taxon>Metazoa</taxon>
        <taxon>Ecdysozoa</taxon>
        <taxon>Arthropoda</taxon>
        <taxon>Chelicerata</taxon>
        <taxon>Arachnida</taxon>
        <taxon>Acari</taxon>
        <taxon>Acariformes</taxon>
        <taxon>Trombidiformes</taxon>
        <taxon>Prostigmata</taxon>
        <taxon>Eleutherengona</taxon>
        <taxon>Raphignathae</taxon>
        <taxon>Tetranychoidea</taxon>
        <taxon>Tetranychidae</taxon>
        <taxon>Tetranychus</taxon>
    </lineage>
</organism>
<dbReference type="HOGENOM" id="CLU_3336209_0_0_1"/>
<accession>T1L3U2</accession>
<protein>
    <submittedName>
        <fullName evidence="2">Uncharacterized protein</fullName>
    </submittedName>
</protein>
<name>T1L3U2_TETUR</name>
<reference evidence="2" key="2">
    <citation type="submission" date="2015-06" db="UniProtKB">
        <authorList>
            <consortium name="EnsemblMetazoa"/>
        </authorList>
    </citation>
    <scope>IDENTIFICATION</scope>
</reference>
<proteinExistence type="predicted"/>
<keyword evidence="3" id="KW-1185">Reference proteome</keyword>
<dbReference type="AlphaFoldDB" id="T1L3U2"/>
<evidence type="ECO:0000313" key="3">
    <source>
        <dbReference type="Proteomes" id="UP000015104"/>
    </source>
</evidence>
<sequence length="38" mass="4275">MLDHLISDPMIKKTQKLANSIVILIIVDLAVVNYSSYD</sequence>
<dbReference type="EMBL" id="CAEY01001043">
    <property type="status" value="NOT_ANNOTATED_CDS"/>
    <property type="molecule type" value="Genomic_DNA"/>
</dbReference>
<evidence type="ECO:0000256" key="1">
    <source>
        <dbReference type="SAM" id="Phobius"/>
    </source>
</evidence>
<feature type="transmembrane region" description="Helical" evidence="1">
    <location>
        <begin position="17"/>
        <end position="37"/>
    </location>
</feature>
<reference evidence="3" key="1">
    <citation type="submission" date="2011-08" db="EMBL/GenBank/DDBJ databases">
        <authorList>
            <person name="Rombauts S."/>
        </authorList>
    </citation>
    <scope>NUCLEOTIDE SEQUENCE</scope>
    <source>
        <strain evidence="3">London</strain>
    </source>
</reference>
<dbReference type="EnsemblMetazoa" id="tetur36g01120.1">
    <property type="protein sequence ID" value="tetur36g01120.1"/>
    <property type="gene ID" value="tetur36g01120"/>
</dbReference>
<keyword evidence="1" id="KW-0472">Membrane</keyword>
<dbReference type="Proteomes" id="UP000015104">
    <property type="component" value="Unassembled WGS sequence"/>
</dbReference>